<evidence type="ECO:0000256" key="6">
    <source>
        <dbReference type="ARBA" id="ARBA00023136"/>
    </source>
</evidence>
<dbReference type="GO" id="GO:0038023">
    <property type="term" value="F:signaling receptor activity"/>
    <property type="evidence" value="ECO:0007669"/>
    <property type="project" value="InterPro"/>
</dbReference>
<reference evidence="11" key="1">
    <citation type="submission" date="2020-08" db="EMBL/GenBank/DDBJ databases">
        <title>Multicomponent nature underlies the extraordinary mechanical properties of spider dragline silk.</title>
        <authorList>
            <person name="Kono N."/>
            <person name="Nakamura H."/>
            <person name="Mori M."/>
            <person name="Yoshida Y."/>
            <person name="Ohtoshi R."/>
            <person name="Malay A.D."/>
            <person name="Moran D.A.P."/>
            <person name="Tomita M."/>
            <person name="Numata K."/>
            <person name="Arakawa K."/>
        </authorList>
    </citation>
    <scope>NUCLEOTIDE SEQUENCE</scope>
</reference>
<evidence type="ECO:0000256" key="8">
    <source>
        <dbReference type="SAM" id="MobiDB-lite"/>
    </source>
</evidence>
<dbReference type="InterPro" id="IPR009011">
    <property type="entry name" value="Man6P_isomerase_rcpt-bd_dom_sf"/>
</dbReference>
<dbReference type="SUPFAM" id="SSF50911">
    <property type="entry name" value="Mannose 6-phosphate receptor domain"/>
    <property type="match status" value="3"/>
</dbReference>
<feature type="domain" description="MRH" evidence="10">
    <location>
        <begin position="1"/>
        <end position="121"/>
    </location>
</feature>
<dbReference type="GO" id="GO:0000139">
    <property type="term" value="C:Golgi membrane"/>
    <property type="evidence" value="ECO:0007669"/>
    <property type="project" value="UniProtKB-SubCell"/>
</dbReference>
<dbReference type="GO" id="GO:0005802">
    <property type="term" value="C:trans-Golgi network"/>
    <property type="evidence" value="ECO:0007669"/>
    <property type="project" value="TreeGrafter"/>
</dbReference>
<dbReference type="PROSITE" id="PS51914">
    <property type="entry name" value="MRH"/>
    <property type="match status" value="3"/>
</dbReference>
<keyword evidence="12" id="KW-1185">Reference proteome</keyword>
<dbReference type="GO" id="GO:0007041">
    <property type="term" value="P:lysosomal transport"/>
    <property type="evidence" value="ECO:0007669"/>
    <property type="project" value="InterPro"/>
</dbReference>
<evidence type="ECO:0000256" key="2">
    <source>
        <dbReference type="ARBA" id="ARBA00022448"/>
    </source>
</evidence>
<feature type="region of interest" description="Disordered" evidence="8">
    <location>
        <begin position="426"/>
        <end position="447"/>
    </location>
</feature>
<evidence type="ECO:0000313" key="12">
    <source>
        <dbReference type="Proteomes" id="UP000886998"/>
    </source>
</evidence>
<evidence type="ECO:0000256" key="9">
    <source>
        <dbReference type="SAM" id="Phobius"/>
    </source>
</evidence>
<dbReference type="EMBL" id="BMAV01015589">
    <property type="protein sequence ID" value="GFY65628.1"/>
    <property type="molecule type" value="Genomic_DNA"/>
</dbReference>
<protein>
    <recommendedName>
        <fullName evidence="10">MRH domain-containing protein</fullName>
    </recommendedName>
</protein>
<evidence type="ECO:0000259" key="10">
    <source>
        <dbReference type="PROSITE" id="PS51914"/>
    </source>
</evidence>
<evidence type="ECO:0000313" key="11">
    <source>
        <dbReference type="EMBL" id="GFY65628.1"/>
    </source>
</evidence>
<sequence>MACNYTDRSRGIHFDLSPLQKSLQPYTVSDDKSDGHFLLKVDGHTSHNYGEAASQKFTFDGRRLRLTFKNGEDCPSGINGKHTSEIFFICDAYAGYGEPVLHKKYTCLTVFMWKTSLICQNMQHQCSLEVGGNHFDFNLLSSLSHNWNTSDEKRNMYWINLCRGVQLTQDTLGCLPNAAVCMKSPDDYYVTLGIVQTMEAKPINSSDLMLTFGSGDSRACSSVPSDKHLTPTTRLFMHCGTSLGHPRIVRGPDSQCYYDFIWESSLACVDRVEVVMMEKDGIIKDERFGYTVNISSILNSTFNVTGVTKSDEYKYEINLSGLPGVSKNSPCAMAAVCQTKPGSGFFRDIGSFETRSFTIRGSELHLTFTSHTKPCGKNKLKNVTTLINMQCMSAAGIGQPTFLYESGDCDYIFEWETIVVCPDYNRQKNPEDDSKRPDPVPDPYKEEVQSNHNTAAVIVGVLFASVAIIIIAFIISKPERRALVSLRFRGLFGKVRVPYFRYKRSYNRISKSKHNGERLVLVDAAQPHPYDDDRDVEMLT</sequence>
<keyword evidence="6 9" id="KW-0472">Membrane</keyword>
<name>A0A8X7CDV5_9ARAC</name>
<dbReference type="InterPro" id="IPR044865">
    <property type="entry name" value="MRH_dom"/>
</dbReference>
<dbReference type="PANTHER" id="PTHR15071">
    <property type="entry name" value="MANNOSE-6-PHOSPHATE RECEPTOR FAMILY MEMBER"/>
    <property type="match status" value="1"/>
</dbReference>
<comment type="subcellular location">
    <subcellularLocation>
        <location evidence="1">Endomembrane system</location>
    </subcellularLocation>
</comment>
<dbReference type="AlphaFoldDB" id="A0A8X7CDV5"/>
<feature type="domain" description="MRH" evidence="10">
    <location>
        <begin position="284"/>
        <end position="423"/>
    </location>
</feature>
<dbReference type="Gene3D" id="2.70.130.10">
    <property type="entry name" value="Mannose-6-phosphate receptor binding domain"/>
    <property type="match status" value="3"/>
</dbReference>
<comment type="caution">
    <text evidence="11">The sequence shown here is derived from an EMBL/GenBank/DDBJ whole genome shotgun (WGS) entry which is preliminary data.</text>
</comment>
<dbReference type="InterPro" id="IPR000479">
    <property type="entry name" value="CIMR_rpt"/>
</dbReference>
<dbReference type="OrthoDB" id="6415249at2759"/>
<evidence type="ECO:0000256" key="1">
    <source>
        <dbReference type="ARBA" id="ARBA00004308"/>
    </source>
</evidence>
<dbReference type="Proteomes" id="UP000886998">
    <property type="component" value="Unassembled WGS sequence"/>
</dbReference>
<keyword evidence="4" id="KW-0732">Signal</keyword>
<proteinExistence type="predicted"/>
<dbReference type="GO" id="GO:0005537">
    <property type="term" value="F:D-mannose binding"/>
    <property type="evidence" value="ECO:0007669"/>
    <property type="project" value="InterPro"/>
</dbReference>
<evidence type="ECO:0000256" key="4">
    <source>
        <dbReference type="ARBA" id="ARBA00022729"/>
    </source>
</evidence>
<keyword evidence="7" id="KW-1015">Disulfide bond</keyword>
<gene>
    <name evidence="11" type="primary">Igf2r</name>
    <name evidence="11" type="ORF">TNIN_97672</name>
</gene>
<dbReference type="GO" id="GO:0010008">
    <property type="term" value="C:endosome membrane"/>
    <property type="evidence" value="ECO:0007669"/>
    <property type="project" value="UniProtKB-SubCell"/>
</dbReference>
<dbReference type="PANTHER" id="PTHR15071:SF0">
    <property type="entry name" value="MANNOSE 6-PHOSPHATE RECEPTOR-LIKE PROTEIN 1"/>
    <property type="match status" value="1"/>
</dbReference>
<organism evidence="11 12">
    <name type="scientific">Trichonephila inaurata madagascariensis</name>
    <dbReference type="NCBI Taxonomy" id="2747483"/>
    <lineage>
        <taxon>Eukaryota</taxon>
        <taxon>Metazoa</taxon>
        <taxon>Ecdysozoa</taxon>
        <taxon>Arthropoda</taxon>
        <taxon>Chelicerata</taxon>
        <taxon>Arachnida</taxon>
        <taxon>Araneae</taxon>
        <taxon>Araneomorphae</taxon>
        <taxon>Entelegynae</taxon>
        <taxon>Araneoidea</taxon>
        <taxon>Nephilidae</taxon>
        <taxon>Trichonephila</taxon>
        <taxon>Trichonephila inaurata</taxon>
    </lineage>
</organism>
<keyword evidence="3 9" id="KW-0812">Transmembrane</keyword>
<dbReference type="SMART" id="SM01404">
    <property type="entry name" value="CIMR"/>
    <property type="match status" value="2"/>
</dbReference>
<accession>A0A8X7CDV5</accession>
<keyword evidence="5 9" id="KW-1133">Transmembrane helix</keyword>
<feature type="domain" description="MRH" evidence="10">
    <location>
        <begin position="124"/>
        <end position="270"/>
    </location>
</feature>
<evidence type="ECO:0000256" key="5">
    <source>
        <dbReference type="ARBA" id="ARBA00022989"/>
    </source>
</evidence>
<dbReference type="Pfam" id="PF00878">
    <property type="entry name" value="CIMR"/>
    <property type="match status" value="2"/>
</dbReference>
<evidence type="ECO:0000256" key="3">
    <source>
        <dbReference type="ARBA" id="ARBA00022692"/>
    </source>
</evidence>
<evidence type="ECO:0000256" key="7">
    <source>
        <dbReference type="ARBA" id="ARBA00023157"/>
    </source>
</evidence>
<keyword evidence="2" id="KW-0813">Transport</keyword>
<feature type="transmembrane region" description="Helical" evidence="9">
    <location>
        <begin position="455"/>
        <end position="475"/>
    </location>
</feature>